<dbReference type="Proteomes" id="UP001143545">
    <property type="component" value="Unassembled WGS sequence"/>
</dbReference>
<dbReference type="PROSITE" id="PS00018">
    <property type="entry name" value="EF_HAND_1"/>
    <property type="match status" value="1"/>
</dbReference>
<protein>
    <submittedName>
        <fullName evidence="11">SusC/RagA family TonB-linked outer membrane protein</fullName>
    </submittedName>
</protein>
<dbReference type="Gene3D" id="2.40.170.20">
    <property type="entry name" value="TonB-dependent receptor, beta-barrel domain"/>
    <property type="match status" value="1"/>
</dbReference>
<evidence type="ECO:0000256" key="9">
    <source>
        <dbReference type="SAM" id="Phobius"/>
    </source>
</evidence>
<organism evidence="11 12">
    <name type="scientific">Neptunitalea chrysea</name>
    <dbReference type="NCBI Taxonomy" id="1647581"/>
    <lineage>
        <taxon>Bacteria</taxon>
        <taxon>Pseudomonadati</taxon>
        <taxon>Bacteroidota</taxon>
        <taxon>Flavobacteriia</taxon>
        <taxon>Flavobacteriales</taxon>
        <taxon>Flavobacteriaceae</taxon>
        <taxon>Neptunitalea</taxon>
    </lineage>
</organism>
<evidence type="ECO:0000313" key="12">
    <source>
        <dbReference type="Proteomes" id="UP001143545"/>
    </source>
</evidence>
<dbReference type="GO" id="GO:0015344">
    <property type="term" value="F:siderophore uptake transmembrane transporter activity"/>
    <property type="evidence" value="ECO:0007669"/>
    <property type="project" value="TreeGrafter"/>
</dbReference>
<dbReference type="InterPro" id="IPR036942">
    <property type="entry name" value="Beta-barrel_TonB_sf"/>
</dbReference>
<evidence type="ECO:0000256" key="3">
    <source>
        <dbReference type="ARBA" id="ARBA00022452"/>
    </source>
</evidence>
<reference evidence="11" key="1">
    <citation type="submission" date="2022-07" db="EMBL/GenBank/DDBJ databases">
        <title>Taxonomy of Novel Oxalotrophic and Methylotrophic Bacteria.</title>
        <authorList>
            <person name="Sahin N."/>
            <person name="Tani A."/>
        </authorList>
    </citation>
    <scope>NUCLEOTIDE SEQUENCE</scope>
    <source>
        <strain evidence="11">AM327</strain>
    </source>
</reference>
<keyword evidence="5" id="KW-0732">Signal</keyword>
<dbReference type="GO" id="GO:0044718">
    <property type="term" value="P:siderophore transmembrane transport"/>
    <property type="evidence" value="ECO:0007669"/>
    <property type="project" value="TreeGrafter"/>
</dbReference>
<dbReference type="PANTHER" id="PTHR30069">
    <property type="entry name" value="TONB-DEPENDENT OUTER MEMBRANE RECEPTOR"/>
    <property type="match status" value="1"/>
</dbReference>
<feature type="domain" description="Secretin/TonB short N-terminal" evidence="10">
    <location>
        <begin position="71"/>
        <end position="122"/>
    </location>
</feature>
<dbReference type="PANTHER" id="PTHR30069:SF29">
    <property type="entry name" value="HEMOGLOBIN AND HEMOGLOBIN-HAPTOGLOBIN-BINDING PROTEIN 1-RELATED"/>
    <property type="match status" value="1"/>
</dbReference>
<keyword evidence="9" id="KW-1133">Transmembrane helix</keyword>
<dbReference type="AlphaFoldDB" id="A0A9W6EUT2"/>
<dbReference type="GO" id="GO:0009279">
    <property type="term" value="C:cell outer membrane"/>
    <property type="evidence" value="ECO:0007669"/>
    <property type="project" value="UniProtKB-SubCell"/>
</dbReference>
<feature type="transmembrane region" description="Helical" evidence="9">
    <location>
        <begin position="20"/>
        <end position="41"/>
    </location>
</feature>
<proteinExistence type="inferred from homology"/>
<comment type="subcellular location">
    <subcellularLocation>
        <location evidence="1 8">Cell outer membrane</location>
        <topology evidence="1 8">Multi-pass membrane protein</topology>
    </subcellularLocation>
</comment>
<keyword evidence="3 8" id="KW-1134">Transmembrane beta strand</keyword>
<accession>A0A9W6EUT2</accession>
<evidence type="ECO:0000256" key="8">
    <source>
        <dbReference type="PROSITE-ProRule" id="PRU01360"/>
    </source>
</evidence>
<evidence type="ECO:0000256" key="4">
    <source>
        <dbReference type="ARBA" id="ARBA00022692"/>
    </source>
</evidence>
<name>A0A9W6EUT2_9FLAO</name>
<dbReference type="Gene3D" id="2.170.130.10">
    <property type="entry name" value="TonB-dependent receptor, plug domain"/>
    <property type="match status" value="1"/>
</dbReference>
<gene>
    <name evidence="11" type="ORF">NBRC110019_29260</name>
</gene>
<comment type="caution">
    <text evidence="11">The sequence shown here is derived from an EMBL/GenBank/DDBJ whole genome shotgun (WGS) entry which is preliminary data.</text>
</comment>
<evidence type="ECO:0000256" key="6">
    <source>
        <dbReference type="ARBA" id="ARBA00023136"/>
    </source>
</evidence>
<keyword evidence="2 8" id="KW-0813">Transport</keyword>
<dbReference type="Gene3D" id="2.60.40.1120">
    <property type="entry name" value="Carboxypeptidase-like, regulatory domain"/>
    <property type="match status" value="1"/>
</dbReference>
<evidence type="ECO:0000256" key="2">
    <source>
        <dbReference type="ARBA" id="ARBA00022448"/>
    </source>
</evidence>
<dbReference type="SUPFAM" id="SSF49464">
    <property type="entry name" value="Carboxypeptidase regulatory domain-like"/>
    <property type="match status" value="1"/>
</dbReference>
<evidence type="ECO:0000256" key="1">
    <source>
        <dbReference type="ARBA" id="ARBA00004571"/>
    </source>
</evidence>
<dbReference type="InterPro" id="IPR011662">
    <property type="entry name" value="Secretin/TonB_short_N"/>
</dbReference>
<dbReference type="InterPro" id="IPR008969">
    <property type="entry name" value="CarboxyPept-like_regulatory"/>
</dbReference>
<keyword evidence="4 8" id="KW-0812">Transmembrane</keyword>
<evidence type="ECO:0000259" key="10">
    <source>
        <dbReference type="SMART" id="SM00965"/>
    </source>
</evidence>
<dbReference type="InterPro" id="IPR039426">
    <property type="entry name" value="TonB-dep_rcpt-like"/>
</dbReference>
<keyword evidence="12" id="KW-1185">Reference proteome</keyword>
<keyword evidence="6 8" id="KW-0472">Membrane</keyword>
<evidence type="ECO:0000256" key="7">
    <source>
        <dbReference type="ARBA" id="ARBA00023237"/>
    </source>
</evidence>
<dbReference type="NCBIfam" id="TIGR04056">
    <property type="entry name" value="OMP_RagA_SusC"/>
    <property type="match status" value="1"/>
</dbReference>
<evidence type="ECO:0000313" key="11">
    <source>
        <dbReference type="EMBL" id="GLB53885.1"/>
    </source>
</evidence>
<dbReference type="InterPro" id="IPR012910">
    <property type="entry name" value="Plug_dom"/>
</dbReference>
<evidence type="ECO:0000256" key="5">
    <source>
        <dbReference type="ARBA" id="ARBA00022729"/>
    </source>
</evidence>
<dbReference type="Pfam" id="PF13715">
    <property type="entry name" value="CarbopepD_reg_2"/>
    <property type="match status" value="1"/>
</dbReference>
<dbReference type="PROSITE" id="PS52016">
    <property type="entry name" value="TONB_DEPENDENT_REC_3"/>
    <property type="match status" value="1"/>
</dbReference>
<dbReference type="InterPro" id="IPR018247">
    <property type="entry name" value="EF_Hand_1_Ca_BS"/>
</dbReference>
<dbReference type="NCBIfam" id="TIGR04057">
    <property type="entry name" value="SusC_RagA_signa"/>
    <property type="match status" value="1"/>
</dbReference>
<dbReference type="SUPFAM" id="SSF56935">
    <property type="entry name" value="Porins"/>
    <property type="match status" value="1"/>
</dbReference>
<keyword evidence="7 8" id="KW-0998">Cell outer membrane</keyword>
<sequence>MNKKDISFPKWEEKLSIKKYIIIFMRVFFILITLGLGSVFANESYSQKLNIDLKEASLTVLFEEIQNKSEYVFFYSDDIVKDDYKISLKVEEATINKVLEEAFKNLPLSYKIGGRQIVVKKSENVVSVSQSGIIKTPQEVEITGTVVSATDQMPLMGASIVEKGTDNGTVTDFDGNFSITVSSADATLEIIYLGFITQEIPLEGRVEVNVALKEDFSQLDEVVVVGYGTQKKVEVTGAVSEVKSEALVRTASTTTAGALAGKMQGVSVRAKDARPGRGASVEIRNLGNPLYVIDGIPYGGATGTDWVQSQNVSGNDIFNSLNIEDIESITILKDASAAVYGIRASNGVVLVTTKKGSGTKKARINVNGYYGWQNFTRFPKLANAAQYTRGLVEAAQNSGQDPTSVYTPEELAKWQAGTEPGYQGYDYYDMIIRKNIPQSHINASVTGGSEIVNYYMSLANTKQDAMMEDFSYDRTNIQVNLEAKILERLSLGTQISARQEKTEDVGLPGGDGYFSAILAMFKNIPTVGPYANDNTDYINNTGDYGYNPALFHRDIAGYKDNLNRNININMYAKYSFDFGLNVKGTASYNYTNNKFDGFQYTYDVYSYNEASDSYNRTGGSDSGWRYQTEREVVAKFYQLQVDYAKEIGDHSFSVMGAYERSDYDKNYLQMGTNPSNNYSSLLEFDKMNSFYDYWEYEARAGYIGKINYNYKKKYFLELLGRYDGSYLYPPGHRWGFFPGASAGWRISEEPFFEKFSGVVNELKLRASMGQTGIEQGIGLWDYLGGYTWGSGSAVLDDTYYTGVIPRNLPVDNLTWVKNTNSNIGIDVSLFDNKLSFTGDVFWVRRTGVPASRYDVLLPNEVGYSLPNENLGENGYNGAEAILTYKNNIGELNYTISGNFTYSRYRNISSYKPRFGNSYNEYTNSSEDRWGGIWWGYQVVGRFQSQEDINNHAVNNDGHNNTTQLPGDFIYKDVNGDGVINNMDVRPIGYPTGWSPMMSFGGNIGLDYKGFDLNIDFTGGAMQSWFQNYELRNPFHGGGNSPAYLLTDRWHRKDPYDPNSEWVAGYYPALRKGNVGPNDRNSDFWLHNVRYLRVRNLEFGYTLPSSFTKKLKIQKIRLYVSGSNLISFDNVKQFEIDPEIEANAAVVYPQQRTILTGFNLTF</sequence>
<comment type="similarity">
    <text evidence="8">Belongs to the TonB-dependent receptor family.</text>
</comment>
<dbReference type="InterPro" id="IPR023997">
    <property type="entry name" value="TonB-dep_OMP_SusC/RagA_CS"/>
</dbReference>
<dbReference type="EMBL" id="BRVP01000027">
    <property type="protein sequence ID" value="GLB53885.1"/>
    <property type="molecule type" value="Genomic_DNA"/>
</dbReference>
<dbReference type="InterPro" id="IPR023996">
    <property type="entry name" value="TonB-dep_OMP_SusC/RagA"/>
</dbReference>
<dbReference type="InterPro" id="IPR037066">
    <property type="entry name" value="Plug_dom_sf"/>
</dbReference>
<dbReference type="Pfam" id="PF07660">
    <property type="entry name" value="STN"/>
    <property type="match status" value="1"/>
</dbReference>
<dbReference type="Pfam" id="PF07715">
    <property type="entry name" value="Plug"/>
    <property type="match status" value="1"/>
</dbReference>
<dbReference type="SMART" id="SM00965">
    <property type="entry name" value="STN"/>
    <property type="match status" value="1"/>
</dbReference>